<dbReference type="SUPFAM" id="SSF56349">
    <property type="entry name" value="DNA breaking-rejoining enzymes"/>
    <property type="match status" value="1"/>
</dbReference>
<dbReference type="InterPro" id="IPR011010">
    <property type="entry name" value="DNA_brk_join_enz"/>
</dbReference>
<name>A0A2A2ZFP2_MYCAV</name>
<dbReference type="Gene3D" id="1.10.443.10">
    <property type="entry name" value="Intergrase catalytic core"/>
    <property type="match status" value="1"/>
</dbReference>
<accession>A0A2A2ZFP2</accession>
<protein>
    <recommendedName>
        <fullName evidence="2">Tyr recombinase domain-containing protein</fullName>
    </recommendedName>
</protein>
<evidence type="ECO:0000313" key="4">
    <source>
        <dbReference type="Proteomes" id="UP000217768"/>
    </source>
</evidence>
<sequence length="247" mass="26855">MYVCDKGADAGQVIVVAGSWAGEAARLDRDHVDLDAGVVRIANSKYDKSRQILLHHTTIAVLRDYSQLREHTAGTEGWSAFFVSASGRLVVNTIDYTFADLLGPAGIHTTTGQPHPRVGDLRHSFAVRTLLECYRGGADVQAQLPLLSTWMGHISPRRWASAADRGGGTPRIDGSSSSGAGGFLVVATWSNSLRPRAECELRRRRRVETVRLGWSHWAISRSGMVPPWPRGPTWVTITASAVSMPST</sequence>
<dbReference type="Proteomes" id="UP000217768">
    <property type="component" value="Unassembled WGS sequence"/>
</dbReference>
<dbReference type="InterPro" id="IPR002104">
    <property type="entry name" value="Integrase_catalytic"/>
</dbReference>
<feature type="domain" description="Tyr recombinase" evidence="2">
    <location>
        <begin position="20"/>
        <end position="128"/>
    </location>
</feature>
<dbReference type="GO" id="GO:0006310">
    <property type="term" value="P:DNA recombination"/>
    <property type="evidence" value="ECO:0007669"/>
    <property type="project" value="UniProtKB-KW"/>
</dbReference>
<comment type="caution">
    <text evidence="3">The sequence shown here is derived from an EMBL/GenBank/DDBJ whole genome shotgun (WGS) entry which is preliminary data.</text>
</comment>
<reference evidence="3 4" key="1">
    <citation type="submission" date="2017-08" db="EMBL/GenBank/DDBJ databases">
        <title>Phylogenetic analysis of Mycobacterium avium complex whole genomes.</title>
        <authorList>
            <person name="Caverly L.J."/>
            <person name="Spilker T."/>
            <person name="Lipuma J."/>
        </authorList>
    </citation>
    <scope>NUCLEOTIDE SEQUENCE [LARGE SCALE GENOMIC DNA]</scope>
    <source>
        <strain evidence="3 4">FLAC0165</strain>
    </source>
</reference>
<organism evidence="3 4">
    <name type="scientific">Mycobacterium avium</name>
    <dbReference type="NCBI Taxonomy" id="1764"/>
    <lineage>
        <taxon>Bacteria</taxon>
        <taxon>Bacillati</taxon>
        <taxon>Actinomycetota</taxon>
        <taxon>Actinomycetes</taxon>
        <taxon>Mycobacteriales</taxon>
        <taxon>Mycobacteriaceae</taxon>
        <taxon>Mycobacterium</taxon>
        <taxon>Mycobacterium avium complex (MAC)</taxon>
    </lineage>
</organism>
<dbReference type="InterPro" id="IPR013762">
    <property type="entry name" value="Integrase-like_cat_sf"/>
</dbReference>
<evidence type="ECO:0000256" key="1">
    <source>
        <dbReference type="ARBA" id="ARBA00023172"/>
    </source>
</evidence>
<evidence type="ECO:0000259" key="2">
    <source>
        <dbReference type="Pfam" id="PF00589"/>
    </source>
</evidence>
<proteinExistence type="predicted"/>
<dbReference type="GO" id="GO:0015074">
    <property type="term" value="P:DNA integration"/>
    <property type="evidence" value="ECO:0007669"/>
    <property type="project" value="InterPro"/>
</dbReference>
<gene>
    <name evidence="3" type="ORF">CKJ66_19415</name>
</gene>
<keyword evidence="1" id="KW-0233">DNA recombination</keyword>
<dbReference type="GO" id="GO:0003677">
    <property type="term" value="F:DNA binding"/>
    <property type="evidence" value="ECO:0007669"/>
    <property type="project" value="InterPro"/>
</dbReference>
<dbReference type="AlphaFoldDB" id="A0A2A2ZFP2"/>
<evidence type="ECO:0000313" key="3">
    <source>
        <dbReference type="EMBL" id="PBA25261.1"/>
    </source>
</evidence>
<dbReference type="EMBL" id="NSFD01000047">
    <property type="protein sequence ID" value="PBA25261.1"/>
    <property type="molecule type" value="Genomic_DNA"/>
</dbReference>
<dbReference type="Pfam" id="PF00589">
    <property type="entry name" value="Phage_integrase"/>
    <property type="match status" value="1"/>
</dbReference>